<evidence type="ECO:0000313" key="3">
    <source>
        <dbReference type="Proteomes" id="UP001151529"/>
    </source>
</evidence>
<dbReference type="Pfam" id="PF23754">
    <property type="entry name" value="Beta-prop_IP5PC_F"/>
    <property type="match status" value="1"/>
</dbReference>
<dbReference type="OrthoDB" id="1925875at2759"/>
<organism evidence="2 3">
    <name type="scientific">Salix viminalis</name>
    <name type="common">Common osier</name>
    <name type="synonym">Basket willow</name>
    <dbReference type="NCBI Taxonomy" id="40686"/>
    <lineage>
        <taxon>Eukaryota</taxon>
        <taxon>Viridiplantae</taxon>
        <taxon>Streptophyta</taxon>
        <taxon>Embryophyta</taxon>
        <taxon>Tracheophyta</taxon>
        <taxon>Spermatophyta</taxon>
        <taxon>Magnoliopsida</taxon>
        <taxon>eudicotyledons</taxon>
        <taxon>Gunneridae</taxon>
        <taxon>Pentapetalae</taxon>
        <taxon>rosids</taxon>
        <taxon>fabids</taxon>
        <taxon>Malpighiales</taxon>
        <taxon>Salicaceae</taxon>
        <taxon>Saliceae</taxon>
        <taxon>Salix</taxon>
    </lineage>
</organism>
<name>A0A9Q0V694_SALVM</name>
<dbReference type="GO" id="GO:0004439">
    <property type="term" value="F:phosphatidylinositol-4,5-bisphosphate 5-phosphatase activity"/>
    <property type="evidence" value="ECO:0007669"/>
    <property type="project" value="TreeGrafter"/>
</dbReference>
<dbReference type="PANTHER" id="PTHR11200:SF261">
    <property type="entry name" value="TYPE I INOSITOL POLYPHOSPHATE 5-PHOSPHATASE 12"/>
    <property type="match status" value="1"/>
</dbReference>
<feature type="domain" description="IP5PC-F beta-propeller" evidence="1">
    <location>
        <begin position="1"/>
        <end position="211"/>
    </location>
</feature>
<dbReference type="GO" id="GO:0046856">
    <property type="term" value="P:phosphatidylinositol dephosphorylation"/>
    <property type="evidence" value="ECO:0007669"/>
    <property type="project" value="InterPro"/>
</dbReference>
<comment type="caution">
    <text evidence="2">The sequence shown here is derived from an EMBL/GenBank/DDBJ whole genome shotgun (WGS) entry which is preliminary data.</text>
</comment>
<dbReference type="Proteomes" id="UP001151529">
    <property type="component" value="Chromosome 6"/>
</dbReference>
<dbReference type="PANTHER" id="PTHR11200">
    <property type="entry name" value="INOSITOL 5-PHOSPHATASE"/>
    <property type="match status" value="1"/>
</dbReference>
<dbReference type="EMBL" id="JAPFFL010000002">
    <property type="protein sequence ID" value="KAJ6742910.1"/>
    <property type="molecule type" value="Genomic_DNA"/>
</dbReference>
<dbReference type="SUPFAM" id="SSF50998">
    <property type="entry name" value="Quinoprotein alcohol dehydrogenase-like"/>
    <property type="match status" value="1"/>
</dbReference>
<dbReference type="InterPro" id="IPR046985">
    <property type="entry name" value="IP5"/>
</dbReference>
<reference evidence="2" key="1">
    <citation type="submission" date="2022-11" db="EMBL/GenBank/DDBJ databases">
        <authorList>
            <person name="Hyden B.L."/>
            <person name="Feng K."/>
            <person name="Yates T."/>
            <person name="Jawdy S."/>
            <person name="Smart L.B."/>
            <person name="Muchero W."/>
        </authorList>
    </citation>
    <scope>NUCLEOTIDE SEQUENCE</scope>
    <source>
        <tissue evidence="2">Shoot tip</tissue>
    </source>
</reference>
<dbReference type="InterPro" id="IPR011047">
    <property type="entry name" value="Quinoprotein_ADH-like_sf"/>
</dbReference>
<dbReference type="AlphaFoldDB" id="A0A9Q0V694"/>
<keyword evidence="3" id="KW-1185">Reference proteome</keyword>
<proteinExistence type="predicted"/>
<reference evidence="2" key="2">
    <citation type="journal article" date="2023" name="Int. J. Mol. Sci.">
        <title>De Novo Assembly and Annotation of 11 Diverse Shrub Willow (Salix) Genomes Reveals Novel Gene Organization in Sex-Linked Regions.</title>
        <authorList>
            <person name="Hyden B."/>
            <person name="Feng K."/>
            <person name="Yates T.B."/>
            <person name="Jawdy S."/>
            <person name="Cereghino C."/>
            <person name="Smart L.B."/>
            <person name="Muchero W."/>
        </authorList>
    </citation>
    <scope>NUCLEOTIDE SEQUENCE [LARGE SCALE GENOMIC DNA]</scope>
    <source>
        <tissue evidence="2">Shoot tip</tissue>
    </source>
</reference>
<gene>
    <name evidence="2" type="ORF">OIU85_016942</name>
</gene>
<protein>
    <submittedName>
        <fullName evidence="2">INOSITOL 5-PHOSPHATASE</fullName>
    </submittedName>
</protein>
<evidence type="ECO:0000259" key="1">
    <source>
        <dbReference type="Pfam" id="PF23754"/>
    </source>
</evidence>
<accession>A0A9Q0V694</accession>
<dbReference type="InterPro" id="IPR056454">
    <property type="entry name" value="Beta-prop_IP5PC_F"/>
</dbReference>
<evidence type="ECO:0000313" key="2">
    <source>
        <dbReference type="EMBL" id="KAJ6742910.1"/>
    </source>
</evidence>
<sequence length="214" mass="23509">MAALLVERACIDMRSQVTVNGACSISSSDVKSLLADNFWGIVDTLPRPQISSMLLVKLYKHYISAGDARITKELREGVFNTEGQIENRADLPSVQQQDQSVEDEMKVKFVHPSKKEKSGGFLQRSRNAKMGAADAVRRVATRGAGAFVDDTKRTEALVLTIDGMIWTGCSNGLLVQWDGNGNRLQEFSHHSSAVQCFCTFGTLIYVGYVSVILC</sequence>